<protein>
    <submittedName>
        <fullName evidence="10">Macrolide export ATP-binding/permease protein MacB</fullName>
        <ecNumber evidence="10">3.6.3.-</ecNumber>
    </submittedName>
</protein>
<keyword evidence="3 7" id="KW-0812">Transmembrane</keyword>
<dbReference type="AlphaFoldDB" id="A0A060RB68"/>
<dbReference type="eggNOG" id="COG0577">
    <property type="taxonomic scope" value="Bacteria"/>
</dbReference>
<dbReference type="STRING" id="1433126.BN938_2820"/>
<reference evidence="10 11" key="1">
    <citation type="journal article" date="2015" name="Genome Announc.">
        <title>Complete Genome Sequence of the Novel Leech Symbiont Mucinivorans hirudinis M3T.</title>
        <authorList>
            <person name="Nelson M.C."/>
            <person name="Bomar L."/>
            <person name="Graf J."/>
        </authorList>
    </citation>
    <scope>NUCLEOTIDE SEQUENCE [LARGE SCALE GENOMIC DNA]</scope>
    <source>
        <strain evidence="11">M3</strain>
    </source>
</reference>
<dbReference type="PANTHER" id="PTHR30572:SF4">
    <property type="entry name" value="ABC TRANSPORTER PERMEASE YTRF"/>
    <property type="match status" value="1"/>
</dbReference>
<feature type="transmembrane region" description="Helical" evidence="7">
    <location>
        <begin position="378"/>
        <end position="398"/>
    </location>
</feature>
<evidence type="ECO:0000259" key="9">
    <source>
        <dbReference type="Pfam" id="PF12704"/>
    </source>
</evidence>
<evidence type="ECO:0000313" key="11">
    <source>
        <dbReference type="Proteomes" id="UP000027616"/>
    </source>
</evidence>
<sequence length="415" mass="44935">MKFVTFFRENLAISFASIASNKLRTILTMSIIAIGLMALVGIFTAIDAIKGSITDSFAALGANGLDIMSRQRVNVNGHNVRNVNFDYITYAQANEFKERFSIPSSISISQNISGSATIKYQSNKTNPNVRLRGVDEDFLKNRALNLDKGRNFSETEIENGRGVAIIGSDVVKALFENESPLDKNISIAGKPYQVVGVLESKGSGMGMGNNQDLVVFIPITAARANFITNRPDVPISIVPNDPKMMDAAQSEAEGLFRNVRNLKPTDESDFVVEKSDWVANMLIDNLSMVSIMATAIGLITLLGAAVGLMNIMLVSVNERTREIGTRKALGAKPSAIRQQFLFESVIISQMGGIFGIILGIAIGNIIGVLIGAQFFIPWMWIGIGVTLCFIVGVASGYLPASKAARLDPVEALRYE</sequence>
<organism evidence="10 11">
    <name type="scientific">Mucinivorans hirudinis</name>
    <dbReference type="NCBI Taxonomy" id="1433126"/>
    <lineage>
        <taxon>Bacteria</taxon>
        <taxon>Pseudomonadati</taxon>
        <taxon>Bacteroidota</taxon>
        <taxon>Bacteroidia</taxon>
        <taxon>Bacteroidales</taxon>
        <taxon>Rikenellaceae</taxon>
        <taxon>Mucinivorans</taxon>
    </lineage>
</organism>
<feature type="transmembrane region" description="Helical" evidence="7">
    <location>
        <begin position="291"/>
        <end position="316"/>
    </location>
</feature>
<evidence type="ECO:0000256" key="6">
    <source>
        <dbReference type="ARBA" id="ARBA00038076"/>
    </source>
</evidence>
<feature type="transmembrane region" description="Helical" evidence="7">
    <location>
        <begin position="352"/>
        <end position="372"/>
    </location>
</feature>
<evidence type="ECO:0000256" key="7">
    <source>
        <dbReference type="SAM" id="Phobius"/>
    </source>
</evidence>
<dbReference type="Proteomes" id="UP000027616">
    <property type="component" value="Chromosome I"/>
</dbReference>
<comment type="similarity">
    <text evidence="6">Belongs to the ABC-4 integral membrane protein family.</text>
</comment>
<dbReference type="PANTHER" id="PTHR30572">
    <property type="entry name" value="MEMBRANE COMPONENT OF TRANSPORTER-RELATED"/>
    <property type="match status" value="1"/>
</dbReference>
<dbReference type="GO" id="GO:0016787">
    <property type="term" value="F:hydrolase activity"/>
    <property type="evidence" value="ECO:0007669"/>
    <property type="project" value="UniProtKB-KW"/>
</dbReference>
<evidence type="ECO:0000313" key="10">
    <source>
        <dbReference type="EMBL" id="CDN32886.1"/>
    </source>
</evidence>
<evidence type="ECO:0000256" key="1">
    <source>
        <dbReference type="ARBA" id="ARBA00004651"/>
    </source>
</evidence>
<keyword evidence="5 7" id="KW-0472">Membrane</keyword>
<keyword evidence="2" id="KW-1003">Cell membrane</keyword>
<accession>A0A060RB68</accession>
<dbReference type="OrthoDB" id="9770036at2"/>
<dbReference type="InterPro" id="IPR025857">
    <property type="entry name" value="MacB_PCD"/>
</dbReference>
<dbReference type="Pfam" id="PF12704">
    <property type="entry name" value="MacB_PCD"/>
    <property type="match status" value="1"/>
</dbReference>
<evidence type="ECO:0000256" key="5">
    <source>
        <dbReference type="ARBA" id="ARBA00023136"/>
    </source>
</evidence>
<evidence type="ECO:0000256" key="3">
    <source>
        <dbReference type="ARBA" id="ARBA00022692"/>
    </source>
</evidence>
<proteinExistence type="inferred from homology"/>
<dbReference type="GO" id="GO:0005524">
    <property type="term" value="F:ATP binding"/>
    <property type="evidence" value="ECO:0007669"/>
    <property type="project" value="UniProtKB-KW"/>
</dbReference>
<dbReference type="HOGENOM" id="CLU_000604_8_0_10"/>
<evidence type="ECO:0000259" key="8">
    <source>
        <dbReference type="Pfam" id="PF02687"/>
    </source>
</evidence>
<name>A0A060RB68_9BACT</name>
<keyword evidence="11" id="KW-1185">Reference proteome</keyword>
<dbReference type="KEGG" id="rbc:BN938_2820"/>
<feature type="domain" description="ABC3 transporter permease C-terminal" evidence="8">
    <location>
        <begin position="296"/>
        <end position="408"/>
    </location>
</feature>
<feature type="transmembrane region" description="Helical" evidence="7">
    <location>
        <begin position="26"/>
        <end position="46"/>
    </location>
</feature>
<dbReference type="GO" id="GO:0005886">
    <property type="term" value="C:plasma membrane"/>
    <property type="evidence" value="ECO:0007669"/>
    <property type="project" value="UniProtKB-SubCell"/>
</dbReference>
<dbReference type="Pfam" id="PF02687">
    <property type="entry name" value="FtsX"/>
    <property type="match status" value="1"/>
</dbReference>
<keyword evidence="4 7" id="KW-1133">Transmembrane helix</keyword>
<evidence type="ECO:0000256" key="2">
    <source>
        <dbReference type="ARBA" id="ARBA00022475"/>
    </source>
</evidence>
<dbReference type="InterPro" id="IPR050250">
    <property type="entry name" value="Macrolide_Exporter_MacB"/>
</dbReference>
<evidence type="ECO:0000256" key="4">
    <source>
        <dbReference type="ARBA" id="ARBA00022989"/>
    </source>
</evidence>
<keyword evidence="10" id="KW-0547">Nucleotide-binding</keyword>
<dbReference type="EC" id="3.6.3.-" evidence="10"/>
<dbReference type="GO" id="GO:0022857">
    <property type="term" value="F:transmembrane transporter activity"/>
    <property type="evidence" value="ECO:0007669"/>
    <property type="project" value="TreeGrafter"/>
</dbReference>
<keyword evidence="10" id="KW-0378">Hydrolase</keyword>
<comment type="subcellular location">
    <subcellularLocation>
        <location evidence="1">Cell membrane</location>
        <topology evidence="1">Multi-pass membrane protein</topology>
    </subcellularLocation>
</comment>
<gene>
    <name evidence="10" type="ORF">BN938_2820</name>
</gene>
<dbReference type="InterPro" id="IPR003838">
    <property type="entry name" value="ABC3_permease_C"/>
</dbReference>
<keyword evidence="10" id="KW-0067">ATP-binding</keyword>
<feature type="domain" description="MacB-like periplasmic core" evidence="9">
    <location>
        <begin position="25"/>
        <end position="253"/>
    </location>
</feature>
<dbReference type="EMBL" id="HG934468">
    <property type="protein sequence ID" value="CDN32886.1"/>
    <property type="molecule type" value="Genomic_DNA"/>
</dbReference>